<evidence type="ECO:0000313" key="3">
    <source>
        <dbReference type="EMBL" id="OLQ02637.1"/>
    </source>
</evidence>
<feature type="region of interest" description="Disordered" evidence="2">
    <location>
        <begin position="384"/>
        <end position="422"/>
    </location>
</feature>
<evidence type="ECO:0000256" key="2">
    <source>
        <dbReference type="SAM" id="MobiDB-lite"/>
    </source>
</evidence>
<feature type="compositionally biased region" description="Acidic residues" evidence="2">
    <location>
        <begin position="468"/>
        <end position="482"/>
    </location>
</feature>
<accession>A0A1Q9E5D4</accession>
<proteinExistence type="predicted"/>
<sequence>MRNASENDAKIIKVMTSKARLRRSKTRTRLRKGLPLPARDAWLLLQHHATNPSLRLKLCRHMGGKAPWRPRGGKPKYGDSEYWQWWPGTWSPRQRQKAERYDDLPVSTQQSGHYTEGPGASSMSENMKFMQELQRAVTQARRMDAKVRKLKEDKIQKTQQWEKYQTDTKRKFLKNRQAYQDDMEKLDQAVAEATTAGQESAELARQIVLRGASSAPTGDAMDVDHWTTLLEGEQGAVPDAPDSFLGQMLSMAGRGAVPSAPGPRMLRPEIVQQLMAYMGIGGQPAPPHGGAPGVMPTMAAAPGSGTEPHPAHGGGAPVPTPAAMTMPAPAPPGLAHPGAPPGYTNVVPPAGLSAPPSGEPLFMHPEPFVGSPTPMMDAAGPPPTTMPNASPGQRNKPPIPRVSVKQRPPIVTAPLTGPSLDSKLDATRAAALRPFGLPHLSRPVELAAPTGTAEQAHNDTRPVRITEGDSEEDDLDDPCGAT</sequence>
<dbReference type="EMBL" id="LSRX01000259">
    <property type="protein sequence ID" value="OLQ02637.1"/>
    <property type="molecule type" value="Genomic_DNA"/>
</dbReference>
<comment type="caution">
    <text evidence="3">The sequence shown here is derived from an EMBL/GenBank/DDBJ whole genome shotgun (WGS) entry which is preliminary data.</text>
</comment>
<protein>
    <submittedName>
        <fullName evidence="3">Uncharacterized protein</fullName>
    </submittedName>
</protein>
<evidence type="ECO:0000313" key="4">
    <source>
        <dbReference type="Proteomes" id="UP000186817"/>
    </source>
</evidence>
<dbReference type="Proteomes" id="UP000186817">
    <property type="component" value="Unassembled WGS sequence"/>
</dbReference>
<dbReference type="AlphaFoldDB" id="A0A1Q9E5D4"/>
<feature type="region of interest" description="Disordered" evidence="2">
    <location>
        <begin position="94"/>
        <end position="123"/>
    </location>
</feature>
<feature type="coiled-coil region" evidence="1">
    <location>
        <begin position="133"/>
        <end position="196"/>
    </location>
</feature>
<organism evidence="3 4">
    <name type="scientific">Symbiodinium microadriaticum</name>
    <name type="common">Dinoflagellate</name>
    <name type="synonym">Zooxanthella microadriatica</name>
    <dbReference type="NCBI Taxonomy" id="2951"/>
    <lineage>
        <taxon>Eukaryota</taxon>
        <taxon>Sar</taxon>
        <taxon>Alveolata</taxon>
        <taxon>Dinophyceae</taxon>
        <taxon>Suessiales</taxon>
        <taxon>Symbiodiniaceae</taxon>
        <taxon>Symbiodinium</taxon>
    </lineage>
</organism>
<gene>
    <name evidence="3" type="ORF">AK812_SmicGene14496</name>
</gene>
<evidence type="ECO:0000256" key="1">
    <source>
        <dbReference type="SAM" id="Coils"/>
    </source>
</evidence>
<feature type="region of interest" description="Disordered" evidence="2">
    <location>
        <begin position="446"/>
        <end position="482"/>
    </location>
</feature>
<reference evidence="3 4" key="1">
    <citation type="submission" date="2016-02" db="EMBL/GenBank/DDBJ databases">
        <title>Genome analysis of coral dinoflagellate symbionts highlights evolutionary adaptations to a symbiotic lifestyle.</title>
        <authorList>
            <person name="Aranda M."/>
            <person name="Li Y."/>
            <person name="Liew Y.J."/>
            <person name="Baumgarten S."/>
            <person name="Simakov O."/>
            <person name="Wilson M."/>
            <person name="Piel J."/>
            <person name="Ashoor H."/>
            <person name="Bougouffa S."/>
            <person name="Bajic V.B."/>
            <person name="Ryu T."/>
            <person name="Ravasi T."/>
            <person name="Bayer T."/>
            <person name="Micklem G."/>
            <person name="Kim H."/>
            <person name="Bhak J."/>
            <person name="Lajeunesse T.C."/>
            <person name="Voolstra C.R."/>
        </authorList>
    </citation>
    <scope>NUCLEOTIDE SEQUENCE [LARGE SCALE GENOMIC DNA]</scope>
    <source>
        <strain evidence="3 4">CCMP2467</strain>
    </source>
</reference>
<keyword evidence="4" id="KW-1185">Reference proteome</keyword>
<feature type="compositionally biased region" description="Basic and acidic residues" evidence="2">
    <location>
        <begin position="456"/>
        <end position="467"/>
    </location>
</feature>
<dbReference type="OrthoDB" id="435943at2759"/>
<keyword evidence="1" id="KW-0175">Coiled coil</keyword>
<name>A0A1Q9E5D4_SYMMI</name>